<dbReference type="SUPFAM" id="SSF51306">
    <property type="entry name" value="LexA/Signal peptidase"/>
    <property type="match status" value="1"/>
</dbReference>
<feature type="transmembrane region" description="Helical" evidence="7">
    <location>
        <begin position="6"/>
        <end position="26"/>
    </location>
</feature>
<evidence type="ECO:0000256" key="3">
    <source>
        <dbReference type="ARBA" id="ARBA00013208"/>
    </source>
</evidence>
<reference evidence="9 10" key="1">
    <citation type="submission" date="2015-11" db="EMBL/GenBank/DDBJ databases">
        <title>Evidence for parallel genomic evolution in an endosymbiosis of termite gut flagellates.</title>
        <authorList>
            <person name="Zheng H."/>
        </authorList>
    </citation>
    <scope>NUCLEOTIDE SEQUENCE [LARGE SCALE GENOMIC DNA]</scope>
    <source>
        <strain evidence="9 10">CET450</strain>
    </source>
</reference>
<comment type="subcellular location">
    <subcellularLocation>
        <location evidence="7">Membrane</location>
        <topology evidence="7">Single-pass type II membrane protein</topology>
    </subcellularLocation>
</comment>
<evidence type="ECO:0000256" key="7">
    <source>
        <dbReference type="RuleBase" id="RU362042"/>
    </source>
</evidence>
<keyword evidence="7" id="KW-0645">Protease</keyword>
<comment type="catalytic activity">
    <reaction evidence="1 7">
        <text>Cleavage of hydrophobic, N-terminal signal or leader sequences from secreted and periplasmic proteins.</text>
        <dbReference type="EC" id="3.4.21.89"/>
    </reaction>
</comment>
<dbReference type="GO" id="GO:0004252">
    <property type="term" value="F:serine-type endopeptidase activity"/>
    <property type="evidence" value="ECO:0007669"/>
    <property type="project" value="InterPro"/>
</dbReference>
<keyword evidence="7" id="KW-0812">Transmembrane</keyword>
<comment type="similarity">
    <text evidence="2 7">Belongs to the peptidase S26 family.</text>
</comment>
<keyword evidence="10" id="KW-1185">Reference proteome</keyword>
<sequence length="258" mass="30194">MELKLFLIGCILFVTAMFMLSVKKYFKTPLSQKLFKKVYSWLDTGWAALIIASFIMFFFIQAFKIPSGSMRETLLEGDHLFANKFIYGFRIPFTTNGKKYASLKKVRRGDIVIFQCPPEALSVSERESGIKKDYIKRCVAVAGDKVEIKDKKLYINNICANDVYETFSDYVIFQKFNLFNTQKEYQEAWEKGKFTSIPASFIRDNFGPVVIPEGHYMMMGDNRDFSFDSRFWGPLPDKYIKGKALFLYWPVKRWRIII</sequence>
<feature type="domain" description="Peptidase S26" evidence="8">
    <location>
        <begin position="40"/>
        <end position="249"/>
    </location>
</feature>
<evidence type="ECO:0000256" key="5">
    <source>
        <dbReference type="ARBA" id="ARBA00022801"/>
    </source>
</evidence>
<evidence type="ECO:0000313" key="10">
    <source>
        <dbReference type="Proteomes" id="UP000095237"/>
    </source>
</evidence>
<evidence type="ECO:0000256" key="6">
    <source>
        <dbReference type="PIRSR" id="PIRSR600223-1"/>
    </source>
</evidence>
<dbReference type="PROSITE" id="PS00761">
    <property type="entry name" value="SPASE_I_3"/>
    <property type="match status" value="1"/>
</dbReference>
<feature type="active site" evidence="6">
    <location>
        <position position="69"/>
    </location>
</feature>
<dbReference type="PANTHER" id="PTHR43390:SF1">
    <property type="entry name" value="CHLOROPLAST PROCESSING PEPTIDASE"/>
    <property type="match status" value="1"/>
</dbReference>
<gene>
    <name evidence="9" type="ORF">ATZ36_16130</name>
</gene>
<proteinExistence type="inferred from homology"/>
<dbReference type="InterPro" id="IPR019533">
    <property type="entry name" value="Peptidase_S26"/>
</dbReference>
<comment type="caution">
    <text evidence="7">Lacks conserved residue(s) required for the propagation of feature annotation.</text>
</comment>
<dbReference type="InterPro" id="IPR019758">
    <property type="entry name" value="Pept_S26A_signal_pept_1_CS"/>
</dbReference>
<feature type="transmembrane region" description="Helical" evidence="7">
    <location>
        <begin position="38"/>
        <end position="60"/>
    </location>
</feature>
<name>A0A1E5IL22_ENDTX</name>
<dbReference type="EC" id="3.4.21.89" evidence="3 7"/>
<feature type="active site" evidence="6">
    <location>
        <position position="136"/>
    </location>
</feature>
<dbReference type="PRINTS" id="PR00727">
    <property type="entry name" value="LEADERPTASE"/>
</dbReference>
<evidence type="ECO:0000259" key="8">
    <source>
        <dbReference type="Pfam" id="PF10502"/>
    </source>
</evidence>
<dbReference type="InterPro" id="IPR036286">
    <property type="entry name" value="LexA/Signal_pep-like_sf"/>
</dbReference>
<dbReference type="InterPro" id="IPR000223">
    <property type="entry name" value="Pept_S26A_signal_pept_1"/>
</dbReference>
<dbReference type="Pfam" id="PF10502">
    <property type="entry name" value="Peptidase_S26"/>
    <property type="match status" value="1"/>
</dbReference>
<dbReference type="PANTHER" id="PTHR43390">
    <property type="entry name" value="SIGNAL PEPTIDASE I"/>
    <property type="match status" value="1"/>
</dbReference>
<dbReference type="Proteomes" id="UP000095237">
    <property type="component" value="Unassembled WGS sequence"/>
</dbReference>
<evidence type="ECO:0000256" key="1">
    <source>
        <dbReference type="ARBA" id="ARBA00000677"/>
    </source>
</evidence>
<dbReference type="CDD" id="cd06530">
    <property type="entry name" value="S26_SPase_I"/>
    <property type="match status" value="1"/>
</dbReference>
<protein>
    <recommendedName>
        <fullName evidence="4 7">Signal peptidase I</fullName>
        <ecNumber evidence="3 7">3.4.21.89</ecNumber>
    </recommendedName>
</protein>
<evidence type="ECO:0000256" key="4">
    <source>
        <dbReference type="ARBA" id="ARBA00019232"/>
    </source>
</evidence>
<keyword evidence="7" id="KW-1133">Transmembrane helix</keyword>
<keyword evidence="5 7" id="KW-0378">Hydrolase</keyword>
<dbReference type="GO" id="GO:0006465">
    <property type="term" value="P:signal peptide processing"/>
    <property type="evidence" value="ECO:0007669"/>
    <property type="project" value="InterPro"/>
</dbReference>
<evidence type="ECO:0000313" key="9">
    <source>
        <dbReference type="EMBL" id="OEG71186.1"/>
    </source>
</evidence>
<dbReference type="NCBIfam" id="TIGR02227">
    <property type="entry name" value="sigpep_I_bact"/>
    <property type="match status" value="1"/>
</dbReference>
<comment type="caution">
    <text evidence="9">The sequence shown here is derived from an EMBL/GenBank/DDBJ whole genome shotgun (WGS) entry which is preliminary data.</text>
</comment>
<dbReference type="AlphaFoldDB" id="A0A1E5IL22"/>
<dbReference type="GO" id="GO:0016020">
    <property type="term" value="C:membrane"/>
    <property type="evidence" value="ECO:0007669"/>
    <property type="project" value="UniProtKB-SubCell"/>
</dbReference>
<dbReference type="Gene3D" id="2.10.109.10">
    <property type="entry name" value="Umud Fragment, subunit A"/>
    <property type="match status" value="1"/>
</dbReference>
<keyword evidence="7" id="KW-0472">Membrane</keyword>
<organism evidence="9 10">
    <name type="scientific">Endomicrobium trichonymphae</name>
    <dbReference type="NCBI Taxonomy" id="1408204"/>
    <lineage>
        <taxon>Bacteria</taxon>
        <taxon>Pseudomonadati</taxon>
        <taxon>Elusimicrobiota</taxon>
        <taxon>Endomicrobiia</taxon>
        <taxon>Endomicrobiales</taxon>
        <taxon>Endomicrobiaceae</taxon>
        <taxon>Candidatus Endomicrobiellum</taxon>
    </lineage>
</organism>
<accession>A0A1E5IL22</accession>
<evidence type="ECO:0000256" key="2">
    <source>
        <dbReference type="ARBA" id="ARBA00009370"/>
    </source>
</evidence>
<dbReference type="EMBL" id="LNVX01000228">
    <property type="protein sequence ID" value="OEG71186.1"/>
    <property type="molecule type" value="Genomic_DNA"/>
</dbReference>
<dbReference type="GO" id="GO:0009003">
    <property type="term" value="F:signal peptidase activity"/>
    <property type="evidence" value="ECO:0007669"/>
    <property type="project" value="UniProtKB-EC"/>
</dbReference>